<dbReference type="EMBL" id="FMZO01000006">
    <property type="protein sequence ID" value="SDD11337.1"/>
    <property type="molecule type" value="Genomic_DNA"/>
</dbReference>
<proteinExistence type="predicted"/>
<dbReference type="PROSITE" id="PS51318">
    <property type="entry name" value="TAT"/>
    <property type="match status" value="1"/>
</dbReference>
<gene>
    <name evidence="1" type="ORF">SAMN04487894_10676</name>
</gene>
<dbReference type="InterPro" id="IPR006311">
    <property type="entry name" value="TAT_signal"/>
</dbReference>
<dbReference type="InterPro" id="IPR017853">
    <property type="entry name" value="GH"/>
</dbReference>
<reference evidence="2" key="1">
    <citation type="submission" date="2016-10" db="EMBL/GenBank/DDBJ databases">
        <authorList>
            <person name="Varghese N."/>
            <person name="Submissions S."/>
        </authorList>
    </citation>
    <scope>NUCLEOTIDE SEQUENCE [LARGE SCALE GENOMIC DNA]</scope>
    <source>
        <strain evidence="2">DSM 25811 / CCM 8410 / LMG 26954 / E90</strain>
    </source>
</reference>
<dbReference type="SUPFAM" id="SSF51445">
    <property type="entry name" value="(Trans)glycosidases"/>
    <property type="match status" value="1"/>
</dbReference>
<dbReference type="Proteomes" id="UP000198757">
    <property type="component" value="Unassembled WGS sequence"/>
</dbReference>
<dbReference type="RefSeq" id="WP_218127747.1">
    <property type="nucleotide sequence ID" value="NZ_FMZO01000006.1"/>
</dbReference>
<keyword evidence="2" id="KW-1185">Reference proteome</keyword>
<evidence type="ECO:0000313" key="2">
    <source>
        <dbReference type="Proteomes" id="UP000198757"/>
    </source>
</evidence>
<evidence type="ECO:0000313" key="1">
    <source>
        <dbReference type="EMBL" id="SDD11337.1"/>
    </source>
</evidence>
<accession>A0A1G6S5B8</accession>
<organism evidence="1 2">
    <name type="scientific">Niabella drilacis (strain DSM 25811 / CCM 8410 / CCUG 62505 / LMG 26954 / E90)</name>
    <dbReference type="NCBI Taxonomy" id="1285928"/>
    <lineage>
        <taxon>Bacteria</taxon>
        <taxon>Pseudomonadati</taxon>
        <taxon>Bacteroidota</taxon>
        <taxon>Chitinophagia</taxon>
        <taxon>Chitinophagales</taxon>
        <taxon>Chitinophagaceae</taxon>
        <taxon>Niabella</taxon>
    </lineage>
</organism>
<name>A0A1G6S5B8_NIADE</name>
<sequence length="785" mass="87779">MKQPGNRFPINRRQFLASNAALGVFLFLQGIPAWSFAGMQAGKKALELKHFPNALYAFVWRNWGLVPLERMAAAVNATPQQLGQIARFMGLPPAPPVTDEQWQRSYLTVIRRNWHLLPDSQLQTLMGWDKARMDFTLKEDDFFYIKLGSLKPECAPVVYQQLAEIPAEGKQRFSRLLRQAFPKGLPKEQMPYFHFVKELSAPFKKEQMPGQAPSPAGFNPRLTYPYFALFGDPLLDTSIDSYPDAYLERLAASGVESIWMHIVLSRLTPFPWDPSVSQHWEQRLANLQKLSSRARAHGIGIYLYLNEPRHQPEAFYKKNPGLRGQGTALCTSNPEVQRYLEDSIAQIVERAPLIAGFFSITASENPTNCWSHGQGKGCSRCGPAGPGTVIAALNNTYSQGIRKGYEAAKAAGNMAADTVPPQLIIWDWGWRDDWAAAIIPQLITKDSLLMSVSEWELDIERGGIKSKVGEYSISAIGPGPRAKRHWKLAQEHGLKTMAKIQANNSWEIGAVPYIPALYNVAKHIERLRTEGVAGLMLGWTLGGYPSPNLEVVALMGSDKSLSSADAVQQVADRRFGAAAPVMTHAWRQFSEAFSKFPYHISVVYGAPLQVGPANLLWQAPTGYKATMVGLPYDDINGWRSIYPADVFTRLLRELGDTFAGIVQQLNEAAKKTALSQNERQAVLQERNIIEAIALHYRSIANQAEFIVCRDRLAAAATDRRSIKDRLAHLLMQETALAERMAALQISDSRLGFEASNQYFYTPADLYEKILNCRDLLEHWLPAVPD</sequence>
<protein>
    <submittedName>
        <fullName evidence="1">Uncharacterized protein</fullName>
    </submittedName>
</protein>
<dbReference type="AlphaFoldDB" id="A0A1G6S5B8"/>